<evidence type="ECO:0000313" key="3">
    <source>
        <dbReference type="EMBL" id="TLM78587.1"/>
    </source>
</evidence>
<evidence type="ECO:0000256" key="1">
    <source>
        <dbReference type="SAM" id="SignalP"/>
    </source>
</evidence>
<feature type="signal peptide" evidence="1">
    <location>
        <begin position="1"/>
        <end position="20"/>
    </location>
</feature>
<dbReference type="PANTHER" id="PTHR37089">
    <property type="entry name" value="PROTEIN U-RELATED"/>
    <property type="match status" value="1"/>
</dbReference>
<proteinExistence type="predicted"/>
<dbReference type="SMART" id="SM00972">
    <property type="entry name" value="SCPU"/>
    <property type="match status" value="2"/>
</dbReference>
<feature type="chain" id="PRO_5047389586" evidence="1">
    <location>
        <begin position="21"/>
        <end position="303"/>
    </location>
</feature>
<protein>
    <submittedName>
        <fullName evidence="3">Spore coat protein U domain-containing protein</fullName>
    </submittedName>
</protein>
<name>A0ABY2UP18_9GAMM</name>
<evidence type="ECO:0000259" key="2">
    <source>
        <dbReference type="Pfam" id="PF05229"/>
    </source>
</evidence>
<dbReference type="PROSITE" id="PS51257">
    <property type="entry name" value="PROKAR_LIPOPROTEIN"/>
    <property type="match status" value="1"/>
</dbReference>
<dbReference type="EMBL" id="VANI01000005">
    <property type="protein sequence ID" value="TLM78587.1"/>
    <property type="molecule type" value="Genomic_DNA"/>
</dbReference>
<dbReference type="InterPro" id="IPR053167">
    <property type="entry name" value="Spore_coat_component"/>
</dbReference>
<gene>
    <name evidence="3" type="ORF">FDY93_04785</name>
</gene>
<keyword evidence="1" id="KW-0732">Signal</keyword>
<feature type="domain" description="Spore coat protein U/FanG" evidence="2">
    <location>
        <begin position="174"/>
        <end position="300"/>
    </location>
</feature>
<organism evidence="3 4">
    <name type="scientific">Microbulbifer harenosus</name>
    <dbReference type="NCBI Taxonomy" id="2576840"/>
    <lineage>
        <taxon>Bacteria</taxon>
        <taxon>Pseudomonadati</taxon>
        <taxon>Pseudomonadota</taxon>
        <taxon>Gammaproteobacteria</taxon>
        <taxon>Cellvibrionales</taxon>
        <taxon>Microbulbiferaceae</taxon>
        <taxon>Microbulbifer</taxon>
    </lineage>
</organism>
<sequence length="303" mass="31687">MMIRRALLLVLLLGVGNAWGQACNYTVTPVLDFGTIAGLPTHQIDVSASITVECPALGSLLLRRVCISLPAGSGGISIADRRMVSGAFDVQYQLFRDAARTLVWGNVAGGQQRILEFPLLGGTQVATVYGRVFAAQTGKTVGLYQSVLSAIEAREGSTLQTCAAMSGVYSLPDTLTSQLQIEPNCSISASPLDFGTVTSVTQTDASSNLSVTCTLNGAYTVALDGGDNADINDRKMQLGPDTVDYQLYQDAARTQTWGDTPGTMVGGTGSGAAQSLTVYGRVPIQGAKPPGTYQDTITATVTF</sequence>
<keyword evidence="4" id="KW-1185">Reference proteome</keyword>
<dbReference type="PANTHER" id="PTHR37089:SF4">
    <property type="entry name" value="EXPORTED PROTEIN"/>
    <property type="match status" value="1"/>
</dbReference>
<keyword evidence="3" id="KW-0946">Virion</keyword>
<dbReference type="Pfam" id="PF05229">
    <property type="entry name" value="SCPU"/>
    <property type="match status" value="2"/>
</dbReference>
<dbReference type="RefSeq" id="WP_138234618.1">
    <property type="nucleotide sequence ID" value="NZ_CP185860.1"/>
</dbReference>
<dbReference type="InterPro" id="IPR007893">
    <property type="entry name" value="Spore_coat_U/FanG"/>
</dbReference>
<comment type="caution">
    <text evidence="3">The sequence shown here is derived from an EMBL/GenBank/DDBJ whole genome shotgun (WGS) entry which is preliminary data.</text>
</comment>
<dbReference type="Proteomes" id="UP000306791">
    <property type="component" value="Unassembled WGS sequence"/>
</dbReference>
<feature type="domain" description="Spore coat protein U/FanG" evidence="2">
    <location>
        <begin position="17"/>
        <end position="148"/>
    </location>
</feature>
<reference evidence="3 4" key="1">
    <citation type="submission" date="2019-05" db="EMBL/GenBank/DDBJ databases">
        <title>Microbulbifer harenosus sp. nov., an alginate-degrading bacterium isolated from coastal sand.</title>
        <authorList>
            <person name="Huang H."/>
            <person name="Mo K."/>
            <person name="Bao S."/>
        </authorList>
    </citation>
    <scope>NUCLEOTIDE SEQUENCE [LARGE SCALE GENOMIC DNA]</scope>
    <source>
        <strain evidence="3 4">HB161719</strain>
    </source>
</reference>
<keyword evidence="3" id="KW-0167">Capsid protein</keyword>
<accession>A0ABY2UP18</accession>
<evidence type="ECO:0000313" key="4">
    <source>
        <dbReference type="Proteomes" id="UP000306791"/>
    </source>
</evidence>